<evidence type="ECO:0000256" key="2">
    <source>
        <dbReference type="SAM" id="Phobius"/>
    </source>
</evidence>
<gene>
    <name evidence="4" type="ORF">N0V93_000771</name>
</gene>
<feature type="region of interest" description="Disordered" evidence="1">
    <location>
        <begin position="521"/>
        <end position="541"/>
    </location>
</feature>
<dbReference type="InterPro" id="IPR008984">
    <property type="entry name" value="SMAD_FHA_dom_sf"/>
</dbReference>
<feature type="compositionally biased region" description="Polar residues" evidence="1">
    <location>
        <begin position="196"/>
        <end position="207"/>
    </location>
</feature>
<feature type="region of interest" description="Disordered" evidence="1">
    <location>
        <begin position="736"/>
        <end position="776"/>
    </location>
</feature>
<evidence type="ECO:0000259" key="3">
    <source>
        <dbReference type="PROSITE" id="PS50006"/>
    </source>
</evidence>
<dbReference type="InterPro" id="IPR000253">
    <property type="entry name" value="FHA_dom"/>
</dbReference>
<dbReference type="PANTHER" id="PTHR15715">
    <property type="entry name" value="CENTROSOMAL PROTEIN OF 170 KDA"/>
    <property type="match status" value="1"/>
</dbReference>
<dbReference type="Gene3D" id="2.60.200.20">
    <property type="match status" value="1"/>
</dbReference>
<feature type="transmembrane region" description="Helical" evidence="2">
    <location>
        <begin position="785"/>
        <end position="805"/>
    </location>
</feature>
<keyword evidence="2" id="KW-0812">Transmembrane</keyword>
<feature type="region of interest" description="Disordered" evidence="1">
    <location>
        <begin position="196"/>
        <end position="408"/>
    </location>
</feature>
<comment type="caution">
    <text evidence="4">The sequence shown here is derived from an EMBL/GenBank/DDBJ whole genome shotgun (WGS) entry which is preliminary data.</text>
</comment>
<feature type="compositionally biased region" description="Acidic residues" evidence="1">
    <location>
        <begin position="326"/>
        <end position="343"/>
    </location>
</feature>
<dbReference type="Proteomes" id="UP001140453">
    <property type="component" value="Unassembled WGS sequence"/>
</dbReference>
<dbReference type="SMART" id="SM00240">
    <property type="entry name" value="FHA"/>
    <property type="match status" value="1"/>
</dbReference>
<dbReference type="OrthoDB" id="4096268at2759"/>
<evidence type="ECO:0000313" key="5">
    <source>
        <dbReference type="Proteomes" id="UP001140453"/>
    </source>
</evidence>
<feature type="compositionally biased region" description="Acidic residues" evidence="1">
    <location>
        <begin position="278"/>
        <end position="292"/>
    </location>
</feature>
<feature type="region of interest" description="Disordered" evidence="1">
    <location>
        <begin position="686"/>
        <end position="712"/>
    </location>
</feature>
<feature type="domain" description="FHA" evidence="3">
    <location>
        <begin position="39"/>
        <end position="100"/>
    </location>
</feature>
<dbReference type="SUPFAM" id="SSF49879">
    <property type="entry name" value="SMAD/FHA domain"/>
    <property type="match status" value="1"/>
</dbReference>
<sequence>MATEITQEDSVLIRLSVVQPGSIDYPERRIVLTESQPTTKLGRSSSRLSLGLQPAVSNGWYNSPVMSRHHAEIEVDFTNKTVGIRDLNSMHGTFLNKNEVGSQTSQPTRIRVGDEITLGLPVFRNREEFHPALVRVDGLEFCEASRQPTTTPTRTFTVPDDCSTDDNEPFDDEPLVTKSDTNATVVIVDAETADLTSAPNPWANSHPPSAKELPLPCPSNAGLSHQLDGSNDDSTSGSAPPRPHPTLGAWSDVSSSNGSPICNESDSAGPTAFMDGLTDIDDDDDDDQDMDLDSLHNSESGNELGLRDTHHGEDPRSPSWNSFSSDSEDEHMDDNESVLDESASEGFALFDDDSDEIANDALADGRVQPGTGLAPEQQTMHSLRSPGDVETNRAIVLPNPVPQLPPISSVISAGPNDWMSYSQSVWGPRSPSPSDAVLLPRHCRTDAASSEKVQGDARLDTSDQTNPENKEADLNDEELSQGRASLDNLAGLGQKCGKPKFFAARAANKMLNEMAIKKLHDSGMRSERPNDDGPRLSFGSLFVSSNDQDEADTNLPPTTAPEAAGLSAGFILAPHAHGLVREGSGQDMVCGTEDAVTERRSYYDLRHPYSMESVAWSSVDMDSHDPSSAHELQSYKQKILADKPVNESIRQPVQAPDNVDDAGCAKGDVSAAIAYTFDQLEYQTQELDGQEASAPMRNKDEARKGKRKAADISELSPPELRWAFSLAEDKIKAKFSAETTDSSSHSSSRSTIDQIALPSPPPSPEEVVSPEQRPSKKIRKIAERVGYAALGGVSVGAMVLTSLIYTAPNFV</sequence>
<protein>
    <recommendedName>
        <fullName evidence="3">FHA domain-containing protein</fullName>
    </recommendedName>
</protein>
<feature type="compositionally biased region" description="Basic and acidic residues" evidence="1">
    <location>
        <begin position="521"/>
        <end position="534"/>
    </location>
</feature>
<feature type="compositionally biased region" description="Low complexity" evidence="1">
    <location>
        <begin position="149"/>
        <end position="159"/>
    </location>
</feature>
<keyword evidence="2" id="KW-1133">Transmembrane helix</keyword>
<feature type="compositionally biased region" description="Acidic residues" evidence="1">
    <location>
        <begin position="162"/>
        <end position="174"/>
    </location>
</feature>
<feature type="compositionally biased region" description="Low complexity" evidence="1">
    <location>
        <begin position="736"/>
        <end position="751"/>
    </location>
</feature>
<name>A0A9W8Z0C3_9PEZI</name>
<feature type="region of interest" description="Disordered" evidence="1">
    <location>
        <begin position="445"/>
        <end position="478"/>
    </location>
</feature>
<dbReference type="Pfam" id="PF00498">
    <property type="entry name" value="FHA"/>
    <property type="match status" value="1"/>
</dbReference>
<feature type="region of interest" description="Disordered" evidence="1">
    <location>
        <begin position="149"/>
        <end position="176"/>
    </location>
</feature>
<keyword evidence="5" id="KW-1185">Reference proteome</keyword>
<dbReference type="EMBL" id="JAPEVB010000001">
    <property type="protein sequence ID" value="KAJ4396551.1"/>
    <property type="molecule type" value="Genomic_DNA"/>
</dbReference>
<evidence type="ECO:0000313" key="4">
    <source>
        <dbReference type="EMBL" id="KAJ4396551.1"/>
    </source>
</evidence>
<keyword evidence="2" id="KW-0472">Membrane</keyword>
<feature type="compositionally biased region" description="Basic and acidic residues" evidence="1">
    <location>
        <begin position="697"/>
        <end position="711"/>
    </location>
</feature>
<evidence type="ECO:0000256" key="1">
    <source>
        <dbReference type="SAM" id="MobiDB-lite"/>
    </source>
</evidence>
<dbReference type="AlphaFoldDB" id="A0A9W8Z0C3"/>
<feature type="compositionally biased region" description="Basic and acidic residues" evidence="1">
    <location>
        <begin position="305"/>
        <end position="316"/>
    </location>
</feature>
<organism evidence="4 5">
    <name type="scientific">Gnomoniopsis smithogilvyi</name>
    <dbReference type="NCBI Taxonomy" id="1191159"/>
    <lineage>
        <taxon>Eukaryota</taxon>
        <taxon>Fungi</taxon>
        <taxon>Dikarya</taxon>
        <taxon>Ascomycota</taxon>
        <taxon>Pezizomycotina</taxon>
        <taxon>Sordariomycetes</taxon>
        <taxon>Sordariomycetidae</taxon>
        <taxon>Diaporthales</taxon>
        <taxon>Gnomoniaceae</taxon>
        <taxon>Gnomoniopsis</taxon>
    </lineage>
</organism>
<reference evidence="4" key="1">
    <citation type="submission" date="2022-10" db="EMBL/GenBank/DDBJ databases">
        <title>Tapping the CABI collections for fungal endophytes: first genome assemblies for Collariella, Neodidymelliopsis, Ascochyta clinopodiicola, Didymella pomorum, Didymosphaeria variabile, Neocosmospora piperis and Neocucurbitaria cava.</title>
        <authorList>
            <person name="Hill R."/>
        </authorList>
    </citation>
    <scope>NUCLEOTIDE SEQUENCE</scope>
    <source>
        <strain evidence="4">IMI 355082</strain>
    </source>
</reference>
<dbReference type="InterPro" id="IPR051176">
    <property type="entry name" value="Cent_Immune-Sig_Mod"/>
</dbReference>
<accession>A0A9W8Z0C3</accession>
<dbReference type="PROSITE" id="PS50006">
    <property type="entry name" value="FHA_DOMAIN"/>
    <property type="match status" value="1"/>
</dbReference>
<feature type="compositionally biased region" description="Polar residues" evidence="1">
    <location>
        <begin position="252"/>
        <end position="268"/>
    </location>
</feature>
<dbReference type="GO" id="GO:0005737">
    <property type="term" value="C:cytoplasm"/>
    <property type="evidence" value="ECO:0007669"/>
    <property type="project" value="TreeGrafter"/>
</dbReference>
<proteinExistence type="predicted"/>
<feature type="compositionally biased region" description="Polar residues" evidence="1">
    <location>
        <begin position="221"/>
        <end position="238"/>
    </location>
</feature>
<dbReference type="PANTHER" id="PTHR15715:SF48">
    <property type="entry name" value="FHA DOMAIN-CONTAINING PROTEIN"/>
    <property type="match status" value="1"/>
</dbReference>